<gene>
    <name evidence="2" type="ORF">RFULGI_LOCUS7509</name>
</gene>
<comment type="caution">
    <text evidence="2">The sequence shown here is derived from an EMBL/GenBank/DDBJ whole genome shotgun (WGS) entry which is preliminary data.</text>
</comment>
<protein>
    <submittedName>
        <fullName evidence="2">4014_t:CDS:1</fullName>
    </submittedName>
</protein>
<organism evidence="2 3">
    <name type="scientific">Racocetra fulgida</name>
    <dbReference type="NCBI Taxonomy" id="60492"/>
    <lineage>
        <taxon>Eukaryota</taxon>
        <taxon>Fungi</taxon>
        <taxon>Fungi incertae sedis</taxon>
        <taxon>Mucoromycota</taxon>
        <taxon>Glomeromycotina</taxon>
        <taxon>Glomeromycetes</taxon>
        <taxon>Diversisporales</taxon>
        <taxon>Gigasporaceae</taxon>
        <taxon>Racocetra</taxon>
    </lineage>
</organism>
<dbReference type="GO" id="GO:0046983">
    <property type="term" value="F:protein dimerization activity"/>
    <property type="evidence" value="ECO:0007669"/>
    <property type="project" value="InterPro"/>
</dbReference>
<accession>A0A9N9GTJ0</accession>
<proteinExistence type="predicted"/>
<reference evidence="2" key="1">
    <citation type="submission" date="2021-06" db="EMBL/GenBank/DDBJ databases">
        <authorList>
            <person name="Kallberg Y."/>
            <person name="Tangrot J."/>
            <person name="Rosling A."/>
        </authorList>
    </citation>
    <scope>NUCLEOTIDE SEQUENCE</scope>
    <source>
        <strain evidence="2">IN212</strain>
    </source>
</reference>
<sequence>KQIFDYILQYKKLNEFEDAFNGLQIEDDEEDDEPKESELLQKKLKTKLYGESLFNSYNFDNVDEVNRYLVLQEILKIKMLTIAANERLFSDADNIMTNKKTSLKPEVFENLIFLKKNVPVVGGCSITIKSL</sequence>
<feature type="non-terminal residue" evidence="2">
    <location>
        <position position="1"/>
    </location>
</feature>
<dbReference type="AlphaFoldDB" id="A0A9N9GTJ0"/>
<dbReference type="Pfam" id="PF05699">
    <property type="entry name" value="Dimer_Tnp_hAT"/>
    <property type="match status" value="1"/>
</dbReference>
<evidence type="ECO:0000313" key="3">
    <source>
        <dbReference type="Proteomes" id="UP000789396"/>
    </source>
</evidence>
<dbReference type="Proteomes" id="UP000789396">
    <property type="component" value="Unassembled WGS sequence"/>
</dbReference>
<dbReference type="EMBL" id="CAJVPZ010010970">
    <property type="protein sequence ID" value="CAG8625208.1"/>
    <property type="molecule type" value="Genomic_DNA"/>
</dbReference>
<evidence type="ECO:0000313" key="2">
    <source>
        <dbReference type="EMBL" id="CAG8625208.1"/>
    </source>
</evidence>
<feature type="domain" description="HAT C-terminal dimerisation" evidence="1">
    <location>
        <begin position="69"/>
        <end position="117"/>
    </location>
</feature>
<dbReference type="OrthoDB" id="2485829at2759"/>
<dbReference type="InterPro" id="IPR008906">
    <property type="entry name" value="HATC_C_dom"/>
</dbReference>
<evidence type="ECO:0000259" key="1">
    <source>
        <dbReference type="Pfam" id="PF05699"/>
    </source>
</evidence>
<name>A0A9N9GTJ0_9GLOM</name>
<keyword evidence="3" id="KW-1185">Reference proteome</keyword>